<evidence type="ECO:0000313" key="10">
    <source>
        <dbReference type="Proteomes" id="UP000293520"/>
    </source>
</evidence>
<keyword evidence="10" id="KW-1185">Reference proteome</keyword>
<dbReference type="PANTHER" id="PTHR41523">
    <property type="entry name" value="TWO-COMPONENT SYSTEM SENSOR PROTEIN"/>
    <property type="match status" value="1"/>
</dbReference>
<keyword evidence="4" id="KW-0808">Transferase</keyword>
<evidence type="ECO:0000256" key="7">
    <source>
        <dbReference type="ARBA" id="ARBA00022840"/>
    </source>
</evidence>
<proteinExistence type="predicted"/>
<dbReference type="Pfam" id="PF07536">
    <property type="entry name" value="HWE_HK"/>
    <property type="match status" value="1"/>
</dbReference>
<dbReference type="InterPro" id="IPR011102">
    <property type="entry name" value="Sig_transdc_His_kinase_HWE"/>
</dbReference>
<dbReference type="OrthoDB" id="9816309at2"/>
<dbReference type="GO" id="GO:0004673">
    <property type="term" value="F:protein histidine kinase activity"/>
    <property type="evidence" value="ECO:0007669"/>
    <property type="project" value="UniProtKB-EC"/>
</dbReference>
<dbReference type="SUPFAM" id="SSF55785">
    <property type="entry name" value="PYP-like sensor domain (PAS domain)"/>
    <property type="match status" value="2"/>
</dbReference>
<evidence type="ECO:0000256" key="3">
    <source>
        <dbReference type="ARBA" id="ARBA00022553"/>
    </source>
</evidence>
<keyword evidence="7" id="KW-0067">ATP-binding</keyword>
<evidence type="ECO:0000256" key="6">
    <source>
        <dbReference type="ARBA" id="ARBA00022777"/>
    </source>
</evidence>
<reference evidence="9 10" key="1">
    <citation type="submission" date="2019-02" db="EMBL/GenBank/DDBJ databases">
        <title>Paracoccus subflavus sp. nov., isolated from marine sediment of the Pacific Ocean.</title>
        <authorList>
            <person name="Zhang G."/>
        </authorList>
    </citation>
    <scope>NUCLEOTIDE SEQUENCE [LARGE SCALE GENOMIC DNA]</scope>
    <source>
        <strain evidence="9 10">GY0581</strain>
    </source>
</reference>
<dbReference type="InterPro" id="IPR013656">
    <property type="entry name" value="PAS_4"/>
</dbReference>
<gene>
    <name evidence="9" type="ORF">EYE42_11800</name>
</gene>
<dbReference type="SMART" id="SM00911">
    <property type="entry name" value="HWE_HK"/>
    <property type="match status" value="1"/>
</dbReference>
<evidence type="ECO:0000259" key="8">
    <source>
        <dbReference type="SMART" id="SM00911"/>
    </source>
</evidence>
<organism evidence="9 10">
    <name type="scientific">Paracoccus subflavus</name>
    <dbReference type="NCBI Taxonomy" id="2528244"/>
    <lineage>
        <taxon>Bacteria</taxon>
        <taxon>Pseudomonadati</taxon>
        <taxon>Pseudomonadota</taxon>
        <taxon>Alphaproteobacteria</taxon>
        <taxon>Rhodobacterales</taxon>
        <taxon>Paracoccaceae</taxon>
        <taxon>Paracoccus</taxon>
    </lineage>
</organism>
<evidence type="ECO:0000313" key="9">
    <source>
        <dbReference type="EMBL" id="TBN39109.1"/>
    </source>
</evidence>
<comment type="caution">
    <text evidence="9">The sequence shown here is derived from an EMBL/GenBank/DDBJ whole genome shotgun (WGS) entry which is preliminary data.</text>
</comment>
<comment type="catalytic activity">
    <reaction evidence="1">
        <text>ATP + protein L-histidine = ADP + protein N-phospho-L-histidine.</text>
        <dbReference type="EC" id="2.7.13.3"/>
    </reaction>
</comment>
<dbReference type="Gene3D" id="3.30.450.20">
    <property type="entry name" value="PAS domain"/>
    <property type="match status" value="2"/>
</dbReference>
<evidence type="ECO:0000256" key="2">
    <source>
        <dbReference type="ARBA" id="ARBA00012438"/>
    </source>
</evidence>
<feature type="domain" description="Signal transduction histidine kinase HWE region" evidence="8">
    <location>
        <begin position="306"/>
        <end position="388"/>
    </location>
</feature>
<evidence type="ECO:0000256" key="4">
    <source>
        <dbReference type="ARBA" id="ARBA00022679"/>
    </source>
</evidence>
<protein>
    <recommendedName>
        <fullName evidence="2">histidine kinase</fullName>
        <ecNumber evidence="2">2.7.13.3</ecNumber>
    </recommendedName>
</protein>
<keyword evidence="3" id="KW-0597">Phosphoprotein</keyword>
<dbReference type="AlphaFoldDB" id="A0A4Q9FY36"/>
<dbReference type="InterPro" id="IPR036890">
    <property type="entry name" value="HATPase_C_sf"/>
</dbReference>
<name>A0A4Q9FY36_9RHOB</name>
<dbReference type="PANTHER" id="PTHR41523:SF7">
    <property type="entry name" value="HISTIDINE KINASE"/>
    <property type="match status" value="1"/>
</dbReference>
<dbReference type="EMBL" id="SISK01000008">
    <property type="protein sequence ID" value="TBN39109.1"/>
    <property type="molecule type" value="Genomic_DNA"/>
</dbReference>
<dbReference type="Gene3D" id="3.30.565.10">
    <property type="entry name" value="Histidine kinase-like ATPase, C-terminal domain"/>
    <property type="match status" value="1"/>
</dbReference>
<dbReference type="EC" id="2.7.13.3" evidence="2"/>
<dbReference type="GO" id="GO:0005524">
    <property type="term" value="F:ATP binding"/>
    <property type="evidence" value="ECO:0007669"/>
    <property type="project" value="UniProtKB-KW"/>
</dbReference>
<dbReference type="InterPro" id="IPR035965">
    <property type="entry name" value="PAS-like_dom_sf"/>
</dbReference>
<keyword evidence="6" id="KW-0418">Kinase</keyword>
<evidence type="ECO:0000256" key="1">
    <source>
        <dbReference type="ARBA" id="ARBA00000085"/>
    </source>
</evidence>
<accession>A0A4Q9FY36</accession>
<dbReference type="RefSeq" id="WP_130991532.1">
    <property type="nucleotide sequence ID" value="NZ_SISK01000008.1"/>
</dbReference>
<dbReference type="Proteomes" id="UP000293520">
    <property type="component" value="Unassembled WGS sequence"/>
</dbReference>
<evidence type="ECO:0000256" key="5">
    <source>
        <dbReference type="ARBA" id="ARBA00022741"/>
    </source>
</evidence>
<dbReference type="Pfam" id="PF08448">
    <property type="entry name" value="PAS_4"/>
    <property type="match status" value="2"/>
</dbReference>
<keyword evidence="5" id="KW-0547">Nucleotide-binding</keyword>
<sequence length="500" mass="54678">MVDAIMTDGATLPFLQGGGECGALLRQMDWSRHPLGHPAEWPDELAVLAGIVLASAQPMFIVWGPDRITLYNDAYSVIAGKRHPAGLGRPFHEMWFDIWNDVGPLIAAAYQGVGTAKDELQLMLHRNGYPEKAHFTFSYNPVRDRSGQVVGMLCACLETTASVALRDAQQAERRDFLQVFEVALGAVALLDGPDHVFRFVNSDYVRLVGRHDIIGKTVREGLPEIVDQGFIAILDKVFRTGESHIGRNIPVTLQSSPDAAPREHFLDYLFHPIRDDAGAITGIFVQALDVSERVDEEKRRQMILGELSHRMKNQLAMIQAIVNQTLRTATDLATASEVLGDRIRVLSGAHDILIRGHADSTMIGDIVAKVLALHQESGQARFRVEGPPLSIASRPALSLSLVLHELSTNAVKYGALSNNAGLVHIRWEVVSDVAGNDRFVLTWTEEGGPPVIAPRTLGSGSRLIRAGLSGTTDCEVEIDYHPTGLLCRISADLRSVHTAN</sequence>